<evidence type="ECO:0000256" key="1">
    <source>
        <dbReference type="SAM" id="MobiDB-lite"/>
    </source>
</evidence>
<dbReference type="RefSeq" id="WP_214507304.1">
    <property type="nucleotide sequence ID" value="NZ_JAHEPS010000004.1"/>
</dbReference>
<feature type="compositionally biased region" description="Basic and acidic residues" evidence="1">
    <location>
        <begin position="305"/>
        <end position="315"/>
    </location>
</feature>
<dbReference type="EMBL" id="JAHEPS010000004">
    <property type="protein sequence ID" value="MBT1445095.1"/>
    <property type="molecule type" value="Genomic_DNA"/>
</dbReference>
<protein>
    <recommendedName>
        <fullName evidence="4">Sel1 repeat protein</fullName>
    </recommendedName>
</protein>
<keyword evidence="3" id="KW-1185">Reference proteome</keyword>
<dbReference type="InterPro" id="IPR011990">
    <property type="entry name" value="TPR-like_helical_dom_sf"/>
</dbReference>
<dbReference type="SUPFAM" id="SSF81901">
    <property type="entry name" value="HCP-like"/>
    <property type="match status" value="1"/>
</dbReference>
<dbReference type="Proteomes" id="UP001195903">
    <property type="component" value="Unassembled WGS sequence"/>
</dbReference>
<evidence type="ECO:0008006" key="4">
    <source>
        <dbReference type="Google" id="ProtNLM"/>
    </source>
</evidence>
<feature type="region of interest" description="Disordered" evidence="1">
    <location>
        <begin position="291"/>
        <end position="319"/>
    </location>
</feature>
<dbReference type="Gene3D" id="1.25.40.10">
    <property type="entry name" value="Tetratricopeptide repeat domain"/>
    <property type="match status" value="1"/>
</dbReference>
<evidence type="ECO:0000313" key="2">
    <source>
        <dbReference type="EMBL" id="MBT1445095.1"/>
    </source>
</evidence>
<proteinExistence type="predicted"/>
<accession>A0ABS5V3U9</accession>
<dbReference type="InterPro" id="IPR006597">
    <property type="entry name" value="Sel1-like"/>
</dbReference>
<dbReference type="SMART" id="SM00671">
    <property type="entry name" value="SEL1"/>
    <property type="match status" value="2"/>
</dbReference>
<reference evidence="2 3" key="1">
    <citation type="submission" date="2021-05" db="EMBL/GenBank/DDBJ databases">
        <title>Shewanella sp. JM162201.</title>
        <authorList>
            <person name="Xu S."/>
            <person name="Li A."/>
        </authorList>
    </citation>
    <scope>NUCLEOTIDE SEQUENCE [LARGE SCALE GENOMIC DNA]</scope>
    <source>
        <strain evidence="2 3">JM162201</strain>
    </source>
</reference>
<gene>
    <name evidence="2" type="ORF">KJI95_11245</name>
</gene>
<organism evidence="2 3">
    <name type="scientific">Shewanella jiangmenensis</name>
    <dbReference type="NCBI Taxonomy" id="2837387"/>
    <lineage>
        <taxon>Bacteria</taxon>
        <taxon>Pseudomonadati</taxon>
        <taxon>Pseudomonadota</taxon>
        <taxon>Gammaproteobacteria</taxon>
        <taxon>Alteromonadales</taxon>
        <taxon>Shewanellaceae</taxon>
        <taxon>Shewanella</taxon>
    </lineage>
</organism>
<comment type="caution">
    <text evidence="2">The sequence shown here is derived from an EMBL/GenBank/DDBJ whole genome shotgun (WGS) entry which is preliminary data.</text>
</comment>
<name>A0ABS5V3U9_9GAMM</name>
<evidence type="ECO:0000313" key="3">
    <source>
        <dbReference type="Proteomes" id="UP001195903"/>
    </source>
</evidence>
<sequence length="519" mass="57177">MDIQPRQNRLIGLSHPLKTMLSKALGAVLGAALPLSVAFSGPAAALSLEQVRYALYQDPAAPVTGALEQLAADGDTGAMLMLANRLLQTETDDSTRIIALYKQAFDDGRGEMAALSGLVRLVEMYPHLQSSQRSYFERALRLYSHDRDLASVAATLDVSLLYPELVADKATLLALYGAACVENCKTAYFAAVHAAHNGDTELALARFRDAMSYEPKAVERYYQALNETDRDNLFRRFADDLKTATPPVSAEVALATGKVLDRIADIKRVDEQLAELARRAAEERAIAQALARGEPAPEKSQAVPEKNEATTDELARAQPESEQIRAEGQYWIDQAVSAGLLDAMISQLYSMTSSPESYSGDEAFALIRDIERQDPLQGRRLRVAALMVIDWPTLDPEAAHKLIQQMIAEGDAQGELLLADLYSRGGLDEPDQQRALTLLKQLADKGERTAMHRMAGIYTYGRAICRDYEQGYRYALITLGMGGQRAMSIVRFLEGQLDSDTIKRVKQESARYLKDLESL</sequence>